<keyword evidence="1" id="KW-0472">Membrane</keyword>
<dbReference type="EMBL" id="CP104013">
    <property type="protein sequence ID" value="UYP46400.1"/>
    <property type="molecule type" value="Genomic_DNA"/>
</dbReference>
<protein>
    <submittedName>
        <fullName evidence="2">Uncharacterized protein</fullName>
    </submittedName>
</protein>
<proteinExistence type="predicted"/>
<gene>
    <name evidence="2" type="ORF">NEF87_002685</name>
</gene>
<name>A0ABY6HSK1_9ARCH</name>
<evidence type="ECO:0000313" key="3">
    <source>
        <dbReference type="Proteomes" id="UP001208689"/>
    </source>
</evidence>
<dbReference type="Proteomes" id="UP001208689">
    <property type="component" value="Chromosome"/>
</dbReference>
<keyword evidence="1" id="KW-1133">Transmembrane helix</keyword>
<accession>A0ABY6HSK1</accession>
<feature type="transmembrane region" description="Helical" evidence="1">
    <location>
        <begin position="26"/>
        <end position="43"/>
    </location>
</feature>
<sequence>MLKKEKKLQRKKLSAFKNIKELLKRILAYIVLKKLISIIELVLL</sequence>
<reference evidence="2" key="1">
    <citation type="submission" date="2022-09" db="EMBL/GenBank/DDBJ databases">
        <title>Actin cytoskeleton and complex cell architecture in an #Asgard archaeon.</title>
        <authorList>
            <person name="Ponce Toledo R.I."/>
            <person name="Schleper C."/>
            <person name="Rodrigues Oliveira T."/>
            <person name="Wollweber F."/>
            <person name="Xu J."/>
            <person name="Rittmann S."/>
            <person name="Klingl A."/>
            <person name="Pilhofer M."/>
        </authorList>
    </citation>
    <scope>NUCLEOTIDE SEQUENCE</scope>
    <source>
        <strain evidence="2">B-35</strain>
    </source>
</reference>
<keyword evidence="1" id="KW-0812">Transmembrane</keyword>
<evidence type="ECO:0000313" key="2">
    <source>
        <dbReference type="EMBL" id="UYP46400.1"/>
    </source>
</evidence>
<organism evidence="2 3">
    <name type="scientific">Candidatus Lokiarchaeum ossiferum</name>
    <dbReference type="NCBI Taxonomy" id="2951803"/>
    <lineage>
        <taxon>Archaea</taxon>
        <taxon>Promethearchaeati</taxon>
        <taxon>Promethearchaeota</taxon>
        <taxon>Promethearchaeia</taxon>
        <taxon>Promethearchaeales</taxon>
        <taxon>Promethearchaeaceae</taxon>
        <taxon>Candidatus Lokiarchaeum</taxon>
    </lineage>
</organism>
<evidence type="ECO:0000256" key="1">
    <source>
        <dbReference type="SAM" id="Phobius"/>
    </source>
</evidence>
<keyword evidence="3" id="KW-1185">Reference proteome</keyword>